<dbReference type="SUPFAM" id="SSF52540">
    <property type="entry name" value="P-loop containing nucleoside triphosphate hydrolases"/>
    <property type="match status" value="1"/>
</dbReference>
<sequence>MDGEAEFELKRGRIDRLEVENFKSYRGHQRIGPFKDFTAVIGPNGSGKSNLMDAISFVLGIRTAQLRGSLKELLYSDGGVSAAEQPRSAYVKLVYGADEEGGDADGAGRSSARELHFSRVIVPTSASDPDSTYKSEYRIDDRTVSFEAYCARLGGLGIHLKGRNFLIFQGDIENVAARTPLGLTELFEAVSGSDALRKRFDELAKAKAEAEEKVALLFARRKQVQAELKAKKREKEDAERHAKGVEELRGYKSDLAVWQLVMEGRGLAEAMADQRQAEEKLAALQNKAGDHEGKVEALRRQAAGFKKDAALLDKKIKKLQADKEKKSPSLLKSKEELSRVGRAIKLGVKALDDKRAAVGGAEDKIAKLRAELKTVDKEIAALEKEVSSHYAAHAKKGSEIDSGAMRDEYNALKARARAETTKLATDRDTLQAQQESAREQLKQLTAAMEQLRGRASQLEEQAEREEARSGVAPAELEGLKRTLSSKQEARQRLQQERTRTNSQRTSLEAKRDKLQQELESLKMDRNQSRRERDMADMTDRLKKRFQGAVYGKLVTLAKPIQIKYQLAMSVAMQRDLDSVVVSDEAVAKQCIQVLNEEKKPQMNFLPLDFLKVKPAPERLRQLGPGAKLALDLLDIPDRRLERAFQYALGDTVICDDEDAARSLAFGAQRLKVVTLQGTLITKRGTMTGGSAPAEARGARWDEGEVTRLRAELEEVHVRLGELRSGRQLDEEEAALVGEINSLGSRIRYMEADAKESTDKVRKLREQAARAQEDAAKREPEAARLRKAMEAREAQIQRLKSEIDAATDRIMADFSRRAGLKSVREYEERHLAFEERTDGRRRELRSRHDQIESQLQYETSRTDKLRKAAEEAEAELEAQRRRQAELEEAVAGGQEAAGALDGQIKELTKQAAELQDKAKAVEGEVAELHAAASELARRSSALKGAAAKAAAAVEERATRMLEMVNAARLEQVKLPRRRSRAGAGDDGDEEEDEDGDASMADGEGPSYVDLDELVAGLAIGGDEAGGDGGTAAAAQQAAATAAAMTRLMGLLDTSRLTKSQLAATTAREREAARSELEGRISTLAAELDRAAPNMRALEQYEAVRAREKAQNEALKAAQAESAAATEEFNRVRTQRHDLFTTAFKHVAEQISAIYKDLTRSSTHPLGGQAYLHLENEDEPYAGGIKYTAIPPAKRFRDMEQLSGGEKTVAALALLFAVHSFRPSPFFVLDEVDAALDATNVARVAHYIRRRTRRGQPGGGGGAEGAYELPAAGSEAAEELGSLTGFQSIVISLKDIFYEKADSLVGVCRDLDRNCSQTFTFDLSRFAEPQPDA</sequence>
<feature type="coiled-coil region" evidence="8">
    <location>
        <begin position="351"/>
        <end position="385"/>
    </location>
</feature>
<name>A0A150G577_GONPE</name>
<comment type="similarity">
    <text evidence="7">Belongs to the SMC family.</text>
</comment>
<accession>A0A150G577</accession>
<evidence type="ECO:0000256" key="8">
    <source>
        <dbReference type="SAM" id="Coils"/>
    </source>
</evidence>
<keyword evidence="5 7" id="KW-0539">Nucleus</keyword>
<feature type="coiled-coil region" evidence="8">
    <location>
        <begin position="193"/>
        <end position="301"/>
    </location>
</feature>
<evidence type="ECO:0000256" key="4">
    <source>
        <dbReference type="ARBA" id="ARBA00023054"/>
    </source>
</evidence>
<dbReference type="GO" id="GO:0003677">
    <property type="term" value="F:DNA binding"/>
    <property type="evidence" value="ECO:0007669"/>
    <property type="project" value="TreeGrafter"/>
</dbReference>
<feature type="compositionally biased region" description="Acidic residues" evidence="9">
    <location>
        <begin position="984"/>
        <end position="995"/>
    </location>
</feature>
<evidence type="ECO:0000313" key="11">
    <source>
        <dbReference type="EMBL" id="KXZ44470.1"/>
    </source>
</evidence>
<dbReference type="Proteomes" id="UP000075714">
    <property type="component" value="Unassembled WGS sequence"/>
</dbReference>
<feature type="region of interest" description="Disordered" evidence="9">
    <location>
        <begin position="836"/>
        <end position="862"/>
    </location>
</feature>
<evidence type="ECO:0000259" key="10">
    <source>
        <dbReference type="SMART" id="SM00968"/>
    </source>
</evidence>
<feature type="domain" description="SMC hinge" evidence="10">
    <location>
        <begin position="547"/>
        <end position="664"/>
    </location>
</feature>
<dbReference type="InterPro" id="IPR003395">
    <property type="entry name" value="RecF/RecN/SMC_N"/>
</dbReference>
<dbReference type="GO" id="GO:0005524">
    <property type="term" value="F:ATP binding"/>
    <property type="evidence" value="ECO:0007669"/>
    <property type="project" value="InterPro"/>
</dbReference>
<feature type="region of interest" description="Disordered" evidence="9">
    <location>
        <begin position="453"/>
        <end position="511"/>
    </location>
</feature>
<dbReference type="PANTHER" id="PTHR18937">
    <property type="entry name" value="STRUCTURAL MAINTENANCE OF CHROMOSOMES SMC FAMILY MEMBER"/>
    <property type="match status" value="1"/>
</dbReference>
<dbReference type="STRING" id="33097.A0A150G577"/>
<keyword evidence="3" id="KW-0498">Mitosis</keyword>
<proteinExistence type="inferred from homology"/>
<evidence type="ECO:0000256" key="7">
    <source>
        <dbReference type="PIRNR" id="PIRNR005719"/>
    </source>
</evidence>
<evidence type="ECO:0000256" key="1">
    <source>
        <dbReference type="ARBA" id="ARBA00004123"/>
    </source>
</evidence>
<protein>
    <recommendedName>
        <fullName evidence="7">Structural maintenance of chromosomes protein</fullName>
    </recommendedName>
</protein>
<dbReference type="Gene3D" id="3.30.70.1620">
    <property type="match status" value="1"/>
</dbReference>
<dbReference type="OrthoDB" id="5575062at2759"/>
<comment type="subcellular location">
    <subcellularLocation>
        <location evidence="1 7">Nucleus</location>
    </subcellularLocation>
</comment>
<feature type="compositionally biased region" description="Basic and acidic residues" evidence="9">
    <location>
        <begin position="487"/>
        <end position="499"/>
    </location>
</feature>
<dbReference type="Pfam" id="PF02463">
    <property type="entry name" value="SMC_N"/>
    <property type="match status" value="1"/>
</dbReference>
<dbReference type="GO" id="GO:0051301">
    <property type="term" value="P:cell division"/>
    <property type="evidence" value="ECO:0007669"/>
    <property type="project" value="UniProtKB-KW"/>
</dbReference>
<dbReference type="GO" id="GO:0005634">
    <property type="term" value="C:nucleus"/>
    <property type="evidence" value="ECO:0007669"/>
    <property type="project" value="UniProtKB-SubCell"/>
</dbReference>
<feature type="compositionally biased region" description="Basic and acidic residues" evidence="9">
    <location>
        <begin position="836"/>
        <end position="850"/>
    </location>
</feature>
<reference evidence="12" key="1">
    <citation type="journal article" date="2016" name="Nat. Commun.">
        <title>The Gonium pectorale genome demonstrates co-option of cell cycle regulation during the evolution of multicellularity.</title>
        <authorList>
            <person name="Hanschen E.R."/>
            <person name="Marriage T.N."/>
            <person name="Ferris P.J."/>
            <person name="Hamaji T."/>
            <person name="Toyoda A."/>
            <person name="Fujiyama A."/>
            <person name="Neme R."/>
            <person name="Noguchi H."/>
            <person name="Minakuchi Y."/>
            <person name="Suzuki M."/>
            <person name="Kawai-Toyooka H."/>
            <person name="Smith D.R."/>
            <person name="Sparks H."/>
            <person name="Anderson J."/>
            <person name="Bakaric R."/>
            <person name="Luria V."/>
            <person name="Karger A."/>
            <person name="Kirschner M.W."/>
            <person name="Durand P.M."/>
            <person name="Michod R.E."/>
            <person name="Nozaki H."/>
            <person name="Olson B.J."/>
        </authorList>
    </citation>
    <scope>NUCLEOTIDE SEQUENCE [LARGE SCALE GENOMIC DNA]</scope>
    <source>
        <strain evidence="12">NIES-2863</strain>
    </source>
</reference>
<evidence type="ECO:0000313" key="12">
    <source>
        <dbReference type="Proteomes" id="UP000075714"/>
    </source>
</evidence>
<dbReference type="EMBL" id="LSYV01000068">
    <property type="protein sequence ID" value="KXZ44470.1"/>
    <property type="molecule type" value="Genomic_DNA"/>
</dbReference>
<dbReference type="InterPro" id="IPR010935">
    <property type="entry name" value="SMC_hinge"/>
</dbReference>
<keyword evidence="6" id="KW-0131">Cell cycle</keyword>
<dbReference type="SUPFAM" id="SSF75553">
    <property type="entry name" value="Smc hinge domain"/>
    <property type="match status" value="1"/>
</dbReference>
<feature type="coiled-coil region" evidence="8">
    <location>
        <begin position="1096"/>
        <end position="1133"/>
    </location>
</feature>
<evidence type="ECO:0000256" key="6">
    <source>
        <dbReference type="ARBA" id="ARBA00023306"/>
    </source>
</evidence>
<evidence type="ECO:0000256" key="2">
    <source>
        <dbReference type="ARBA" id="ARBA00022618"/>
    </source>
</evidence>
<keyword evidence="4 8" id="KW-0175">Coiled coil</keyword>
<dbReference type="GO" id="GO:0016887">
    <property type="term" value="F:ATP hydrolysis activity"/>
    <property type="evidence" value="ECO:0007669"/>
    <property type="project" value="InterPro"/>
</dbReference>
<comment type="caution">
    <text evidence="11">The sequence shown here is derived from an EMBL/GenBank/DDBJ whole genome shotgun (WGS) entry which is preliminary data.</text>
</comment>
<evidence type="ECO:0000256" key="9">
    <source>
        <dbReference type="SAM" id="MobiDB-lite"/>
    </source>
</evidence>
<dbReference type="InterPro" id="IPR027417">
    <property type="entry name" value="P-loop_NTPase"/>
</dbReference>
<evidence type="ECO:0000256" key="5">
    <source>
        <dbReference type="ARBA" id="ARBA00023242"/>
    </source>
</evidence>
<evidence type="ECO:0000256" key="3">
    <source>
        <dbReference type="ARBA" id="ARBA00022776"/>
    </source>
</evidence>
<keyword evidence="2" id="KW-0132">Cell division</keyword>
<dbReference type="Gene3D" id="1.20.1060.20">
    <property type="match status" value="1"/>
</dbReference>
<dbReference type="Pfam" id="PF06470">
    <property type="entry name" value="SMC_hinge"/>
    <property type="match status" value="1"/>
</dbReference>
<feature type="region of interest" description="Disordered" evidence="9">
    <location>
        <begin position="974"/>
        <end position="1004"/>
    </location>
</feature>
<dbReference type="Gene3D" id="3.40.50.300">
    <property type="entry name" value="P-loop containing nucleotide triphosphate hydrolases"/>
    <property type="match status" value="2"/>
</dbReference>
<dbReference type="SMART" id="SM00968">
    <property type="entry name" value="SMC_hinge"/>
    <property type="match status" value="1"/>
</dbReference>
<dbReference type="PANTHER" id="PTHR18937:SF12">
    <property type="entry name" value="STRUCTURAL MAINTENANCE OF CHROMOSOMES PROTEIN"/>
    <property type="match status" value="1"/>
</dbReference>
<dbReference type="PIRSF" id="PIRSF005719">
    <property type="entry name" value="SMC"/>
    <property type="match status" value="1"/>
</dbReference>
<organism evidence="11 12">
    <name type="scientific">Gonium pectorale</name>
    <name type="common">Green alga</name>
    <dbReference type="NCBI Taxonomy" id="33097"/>
    <lineage>
        <taxon>Eukaryota</taxon>
        <taxon>Viridiplantae</taxon>
        <taxon>Chlorophyta</taxon>
        <taxon>core chlorophytes</taxon>
        <taxon>Chlorophyceae</taxon>
        <taxon>CS clade</taxon>
        <taxon>Chlamydomonadales</taxon>
        <taxon>Volvocaceae</taxon>
        <taxon>Gonium</taxon>
    </lineage>
</organism>
<keyword evidence="12" id="KW-1185">Reference proteome</keyword>
<gene>
    <name evidence="11" type="ORF">GPECTOR_67g310</name>
</gene>
<feature type="coiled-coil region" evidence="8">
    <location>
        <begin position="746"/>
        <end position="808"/>
    </location>
</feature>
<dbReference type="InterPro" id="IPR036277">
    <property type="entry name" value="SMC_hinge_sf"/>
</dbReference>
<dbReference type="Gene3D" id="1.10.287.1490">
    <property type="match status" value="2"/>
</dbReference>
<dbReference type="GO" id="GO:0007062">
    <property type="term" value="P:sister chromatid cohesion"/>
    <property type="evidence" value="ECO:0007669"/>
    <property type="project" value="TreeGrafter"/>
</dbReference>
<dbReference type="InterPro" id="IPR024704">
    <property type="entry name" value="SMC"/>
</dbReference>
<dbReference type="GO" id="GO:0008278">
    <property type="term" value="C:cohesin complex"/>
    <property type="evidence" value="ECO:0007669"/>
    <property type="project" value="TreeGrafter"/>
</dbReference>